<dbReference type="Proteomes" id="UP000709959">
    <property type="component" value="Unassembled WGS sequence"/>
</dbReference>
<dbReference type="Pfam" id="PF08242">
    <property type="entry name" value="Methyltransf_12"/>
    <property type="match status" value="1"/>
</dbReference>
<dbReference type="InterPro" id="IPR029063">
    <property type="entry name" value="SAM-dependent_MTases_sf"/>
</dbReference>
<accession>A0A936F413</accession>
<evidence type="ECO:0000256" key="1">
    <source>
        <dbReference type="ARBA" id="ARBA00022679"/>
    </source>
</evidence>
<dbReference type="Gene3D" id="3.40.50.150">
    <property type="entry name" value="Vaccinia Virus protein VP39"/>
    <property type="match status" value="1"/>
</dbReference>
<dbReference type="GO" id="GO:0032259">
    <property type="term" value="P:methylation"/>
    <property type="evidence" value="ECO:0007669"/>
    <property type="project" value="UniProtKB-KW"/>
</dbReference>
<dbReference type="InterPro" id="IPR050444">
    <property type="entry name" value="Polyketide_Synthase"/>
</dbReference>
<dbReference type="GO" id="GO:0008168">
    <property type="term" value="F:methyltransferase activity"/>
    <property type="evidence" value="ECO:0007669"/>
    <property type="project" value="UniProtKB-KW"/>
</dbReference>
<reference evidence="3 4" key="1">
    <citation type="submission" date="2020-10" db="EMBL/GenBank/DDBJ databases">
        <title>Connecting structure to function with the recovery of over 1000 high-quality activated sludge metagenome-assembled genomes encoding full-length rRNA genes using long-read sequencing.</title>
        <authorList>
            <person name="Singleton C.M."/>
            <person name="Petriglieri F."/>
            <person name="Kristensen J.M."/>
            <person name="Kirkegaard R.H."/>
            <person name="Michaelsen T.Y."/>
            <person name="Andersen M.H."/>
            <person name="Karst S.M."/>
            <person name="Dueholm M.S."/>
            <person name="Nielsen P.H."/>
            <person name="Albertsen M."/>
        </authorList>
    </citation>
    <scope>NUCLEOTIDE SEQUENCE [LARGE SCALE GENOMIC DNA]</scope>
    <source>
        <strain evidence="3">OdNE_18-Q3-R46-58_MAXAC.008</strain>
    </source>
</reference>
<proteinExistence type="predicted"/>
<dbReference type="AlphaFoldDB" id="A0A936F413"/>
<comment type="caution">
    <text evidence="3">The sequence shown here is derived from an EMBL/GenBank/DDBJ whole genome shotgun (WGS) entry which is preliminary data.</text>
</comment>
<dbReference type="PANTHER" id="PTHR45681">
    <property type="entry name" value="POLYKETIDE SYNTHASE 44-RELATED"/>
    <property type="match status" value="1"/>
</dbReference>
<keyword evidence="3" id="KW-0489">Methyltransferase</keyword>
<keyword evidence="1" id="KW-0808">Transferase</keyword>
<sequence length="387" mass="43187">MPEPLGPIEAAPSLDLLGPQGPEIFQLFTRPFLLIHRASELYTARICLLLLQDLGWEDRLRAGTTLDQLCLGLPDQVRKPLAWMLPFLAYEGLLTRTGEVYLLDGQPDLDLAGIRTLMEAEAPGHAVNFDLLDGVRARIRPYFIEGKAGEGLLFDLTLFPLWLSYFRNENLCYYPNNLLALLALRERLPDGAQVLELGAGAGSFAQLVARQGAEQGWLTRIGDYRFTDVAPTFLRRAQRELRAAAPGLPLSFQALDLNRPLGDQGIEPASLDAIVGINVLHVAQDLEATLNDLRSRLKPSGRLVVGECLKPTLDRPLYLEFFFNFIKSFTEVTLDPRWRPRHGFLTPEAWDEALRHAGFARIVHTPPPRPLMDRHPNFTVGAITASA</sequence>
<evidence type="ECO:0000313" key="4">
    <source>
        <dbReference type="Proteomes" id="UP000709959"/>
    </source>
</evidence>
<feature type="domain" description="Methyltransferase type 12" evidence="2">
    <location>
        <begin position="195"/>
        <end position="303"/>
    </location>
</feature>
<protein>
    <submittedName>
        <fullName evidence="3">Class I SAM-dependent methyltransferase</fullName>
    </submittedName>
</protein>
<dbReference type="PANTHER" id="PTHR45681:SF6">
    <property type="entry name" value="POLYKETIDE SYNTHASE 37"/>
    <property type="match status" value="1"/>
</dbReference>
<dbReference type="CDD" id="cd02440">
    <property type="entry name" value="AdoMet_MTases"/>
    <property type="match status" value="1"/>
</dbReference>
<dbReference type="SUPFAM" id="SSF53335">
    <property type="entry name" value="S-adenosyl-L-methionine-dependent methyltransferases"/>
    <property type="match status" value="1"/>
</dbReference>
<dbReference type="EMBL" id="JADKCH010000016">
    <property type="protein sequence ID" value="MBK8573310.1"/>
    <property type="molecule type" value="Genomic_DNA"/>
</dbReference>
<gene>
    <name evidence="3" type="ORF">IPN91_11870</name>
</gene>
<dbReference type="InterPro" id="IPR013217">
    <property type="entry name" value="Methyltransf_12"/>
</dbReference>
<name>A0A936F413_9BACT</name>
<organism evidence="3 4">
    <name type="scientific">Candidatus Geothrix odensensis</name>
    <dbReference type="NCBI Taxonomy" id="2954440"/>
    <lineage>
        <taxon>Bacteria</taxon>
        <taxon>Pseudomonadati</taxon>
        <taxon>Acidobacteriota</taxon>
        <taxon>Holophagae</taxon>
        <taxon>Holophagales</taxon>
        <taxon>Holophagaceae</taxon>
        <taxon>Geothrix</taxon>
    </lineage>
</organism>
<evidence type="ECO:0000259" key="2">
    <source>
        <dbReference type="Pfam" id="PF08242"/>
    </source>
</evidence>
<evidence type="ECO:0000313" key="3">
    <source>
        <dbReference type="EMBL" id="MBK8573310.1"/>
    </source>
</evidence>